<feature type="domain" description="Auxiliary Activity family 9 catalytic" evidence="17">
    <location>
        <begin position="20"/>
        <end position="251"/>
    </location>
</feature>
<evidence type="ECO:0000256" key="12">
    <source>
        <dbReference type="ARBA" id="ARBA00023326"/>
    </source>
</evidence>
<keyword evidence="9" id="KW-0503">Monooxygenase</keyword>
<evidence type="ECO:0000256" key="9">
    <source>
        <dbReference type="ARBA" id="ARBA00023033"/>
    </source>
</evidence>
<proteinExistence type="inferred from homology"/>
<sequence>MKICAFAAGLAILSHFTSAHYVFNRLIVNGTVSREFQYVRDVTGNAGTRDSLWLKTLYAPSLQQTTYKHLTDLFLTPYSPIYGPNDANITCGRGAFPVANAASIETATIAAGSEIGFMVSGPFYEGDTQQYIYHLGPGQMFLSKLPEGIKDLNAYDATGDFFKIGFAGPITNTTWALNDHLAMNATIPPSTPPGKYVLRIEQWLPHGMKGQSQWFVNCAHVEIVGNGGGKPGPMVRFPGAYSEEEQAVWFRNEDESMGYFRSALEYVMPKPEIWVG</sequence>
<evidence type="ECO:0000313" key="18">
    <source>
        <dbReference type="EMBL" id="KAF2818909.1"/>
    </source>
</evidence>
<dbReference type="InterPro" id="IPR005103">
    <property type="entry name" value="AA9_LPMO"/>
</dbReference>
<keyword evidence="7" id="KW-0560">Oxidoreductase</keyword>
<evidence type="ECO:0000256" key="7">
    <source>
        <dbReference type="ARBA" id="ARBA00023002"/>
    </source>
</evidence>
<evidence type="ECO:0000256" key="14">
    <source>
        <dbReference type="ARBA" id="ARBA00045077"/>
    </source>
</evidence>
<evidence type="ECO:0000256" key="13">
    <source>
        <dbReference type="ARBA" id="ARBA00044502"/>
    </source>
</evidence>
<dbReference type="PANTHER" id="PTHR33353">
    <property type="entry name" value="PUTATIVE (AFU_ORTHOLOGUE AFUA_1G12560)-RELATED"/>
    <property type="match status" value="1"/>
</dbReference>
<comment type="cofactor">
    <cofactor evidence="1">
        <name>Cu(2+)</name>
        <dbReference type="ChEBI" id="CHEBI:29036"/>
    </cofactor>
</comment>
<evidence type="ECO:0000256" key="11">
    <source>
        <dbReference type="ARBA" id="ARBA00023277"/>
    </source>
</evidence>
<feature type="chain" id="PRO_5025671488" description="lytic cellulose monooxygenase (C4-dehydrogenating)" evidence="16">
    <location>
        <begin position="20"/>
        <end position="276"/>
    </location>
</feature>
<evidence type="ECO:0000256" key="10">
    <source>
        <dbReference type="ARBA" id="ARBA00023157"/>
    </source>
</evidence>
<evidence type="ECO:0000256" key="5">
    <source>
        <dbReference type="ARBA" id="ARBA00022729"/>
    </source>
</evidence>
<keyword evidence="8" id="KW-0186">Copper</keyword>
<keyword evidence="4" id="KW-0479">Metal-binding</keyword>
<evidence type="ECO:0000256" key="16">
    <source>
        <dbReference type="SAM" id="SignalP"/>
    </source>
</evidence>
<keyword evidence="11" id="KW-0119">Carbohydrate metabolism</keyword>
<dbReference type="PANTHER" id="PTHR33353:SF10">
    <property type="entry name" value="ENDO-BETA-1,4-GLUCANASE D"/>
    <property type="match status" value="1"/>
</dbReference>
<dbReference type="GO" id="GO:0046872">
    <property type="term" value="F:metal ion binding"/>
    <property type="evidence" value="ECO:0007669"/>
    <property type="project" value="UniProtKB-KW"/>
</dbReference>
<dbReference type="EC" id="1.14.99.56" evidence="15"/>
<keyword evidence="19" id="KW-1185">Reference proteome</keyword>
<evidence type="ECO:0000256" key="4">
    <source>
        <dbReference type="ARBA" id="ARBA00022723"/>
    </source>
</evidence>
<name>A0A6A6ZDV5_9PLEO</name>
<comment type="similarity">
    <text evidence="13">Belongs to the polysaccharide monooxygenase AA9 family.</text>
</comment>
<evidence type="ECO:0000313" key="19">
    <source>
        <dbReference type="Proteomes" id="UP000799424"/>
    </source>
</evidence>
<comment type="subcellular location">
    <subcellularLocation>
        <location evidence="2">Secreted</location>
    </subcellularLocation>
</comment>
<accession>A0A6A6ZDV5</accession>
<dbReference type="InterPro" id="IPR049892">
    <property type="entry name" value="AA9"/>
</dbReference>
<keyword evidence="12" id="KW-0624">Polysaccharide degradation</keyword>
<evidence type="ECO:0000256" key="6">
    <source>
        <dbReference type="ARBA" id="ARBA00023001"/>
    </source>
</evidence>
<evidence type="ECO:0000256" key="8">
    <source>
        <dbReference type="ARBA" id="ARBA00023008"/>
    </source>
</evidence>
<keyword evidence="10" id="KW-1015">Disulfide bond</keyword>
<dbReference type="GO" id="GO:0030245">
    <property type="term" value="P:cellulose catabolic process"/>
    <property type="evidence" value="ECO:0007669"/>
    <property type="project" value="UniProtKB-KW"/>
</dbReference>
<dbReference type="Gene3D" id="2.70.50.70">
    <property type="match status" value="1"/>
</dbReference>
<feature type="signal peptide" evidence="16">
    <location>
        <begin position="1"/>
        <end position="19"/>
    </location>
</feature>
<reference evidence="18" key="1">
    <citation type="journal article" date="2020" name="Stud. Mycol.">
        <title>101 Dothideomycetes genomes: a test case for predicting lifestyles and emergence of pathogens.</title>
        <authorList>
            <person name="Haridas S."/>
            <person name="Albert R."/>
            <person name="Binder M."/>
            <person name="Bloem J."/>
            <person name="Labutti K."/>
            <person name="Salamov A."/>
            <person name="Andreopoulos B."/>
            <person name="Baker S."/>
            <person name="Barry K."/>
            <person name="Bills G."/>
            <person name="Bluhm B."/>
            <person name="Cannon C."/>
            <person name="Castanera R."/>
            <person name="Culley D."/>
            <person name="Daum C."/>
            <person name="Ezra D."/>
            <person name="Gonzalez J."/>
            <person name="Henrissat B."/>
            <person name="Kuo A."/>
            <person name="Liang C."/>
            <person name="Lipzen A."/>
            <person name="Lutzoni F."/>
            <person name="Magnuson J."/>
            <person name="Mondo S."/>
            <person name="Nolan M."/>
            <person name="Ohm R."/>
            <person name="Pangilinan J."/>
            <person name="Park H.-J."/>
            <person name="Ramirez L."/>
            <person name="Alfaro M."/>
            <person name="Sun H."/>
            <person name="Tritt A."/>
            <person name="Yoshinaga Y."/>
            <person name="Zwiers L.-H."/>
            <person name="Turgeon B."/>
            <person name="Goodwin S."/>
            <person name="Spatafora J."/>
            <person name="Crous P."/>
            <person name="Grigoriev I."/>
        </authorList>
    </citation>
    <scope>NUCLEOTIDE SEQUENCE</scope>
    <source>
        <strain evidence="18">CBS 113818</strain>
    </source>
</reference>
<evidence type="ECO:0000256" key="3">
    <source>
        <dbReference type="ARBA" id="ARBA00022525"/>
    </source>
</evidence>
<gene>
    <name evidence="18" type="ORF">CC86DRAFT_413560</name>
</gene>
<keyword evidence="3" id="KW-0964">Secreted</keyword>
<evidence type="ECO:0000259" key="17">
    <source>
        <dbReference type="Pfam" id="PF03443"/>
    </source>
</evidence>
<protein>
    <recommendedName>
        <fullName evidence="15">lytic cellulose monooxygenase (C4-dehydrogenating)</fullName>
        <ecNumber evidence="15">1.14.99.56</ecNumber>
    </recommendedName>
</protein>
<evidence type="ECO:0000256" key="2">
    <source>
        <dbReference type="ARBA" id="ARBA00004613"/>
    </source>
</evidence>
<dbReference type="Proteomes" id="UP000799424">
    <property type="component" value="Unassembled WGS sequence"/>
</dbReference>
<dbReference type="GO" id="GO:0004497">
    <property type="term" value="F:monooxygenase activity"/>
    <property type="evidence" value="ECO:0007669"/>
    <property type="project" value="UniProtKB-KW"/>
</dbReference>
<evidence type="ECO:0000256" key="1">
    <source>
        <dbReference type="ARBA" id="ARBA00001973"/>
    </source>
</evidence>
<comment type="catalytic activity">
    <reaction evidence="14">
        <text>[(1-&gt;4)-beta-D-glucosyl]n+m + reduced acceptor + O2 = 4-dehydro-beta-D-glucosyl-[(1-&gt;4)-beta-D-glucosyl]n-1 + [(1-&gt;4)-beta-D-glucosyl]m + acceptor + H2O.</text>
        <dbReference type="EC" id="1.14.99.56"/>
    </reaction>
</comment>
<evidence type="ECO:0000256" key="15">
    <source>
        <dbReference type="ARBA" id="ARBA00047174"/>
    </source>
</evidence>
<dbReference type="EMBL" id="MU006248">
    <property type="protein sequence ID" value="KAF2818909.1"/>
    <property type="molecule type" value="Genomic_DNA"/>
</dbReference>
<keyword evidence="6" id="KW-0136">Cellulose degradation</keyword>
<dbReference type="AlphaFoldDB" id="A0A6A6ZDV5"/>
<dbReference type="Pfam" id="PF03443">
    <property type="entry name" value="AA9"/>
    <property type="match status" value="1"/>
</dbReference>
<organism evidence="18 19">
    <name type="scientific">Ophiobolus disseminans</name>
    <dbReference type="NCBI Taxonomy" id="1469910"/>
    <lineage>
        <taxon>Eukaryota</taxon>
        <taxon>Fungi</taxon>
        <taxon>Dikarya</taxon>
        <taxon>Ascomycota</taxon>
        <taxon>Pezizomycotina</taxon>
        <taxon>Dothideomycetes</taxon>
        <taxon>Pleosporomycetidae</taxon>
        <taxon>Pleosporales</taxon>
        <taxon>Pleosporineae</taxon>
        <taxon>Phaeosphaeriaceae</taxon>
        <taxon>Ophiobolus</taxon>
    </lineage>
</organism>
<dbReference type="GO" id="GO:0005576">
    <property type="term" value="C:extracellular region"/>
    <property type="evidence" value="ECO:0007669"/>
    <property type="project" value="UniProtKB-SubCell"/>
</dbReference>
<dbReference type="OrthoDB" id="6038816at2759"/>
<keyword evidence="5 16" id="KW-0732">Signal</keyword>